<dbReference type="PROSITE" id="PS50206">
    <property type="entry name" value="RHODANESE_3"/>
    <property type="match status" value="1"/>
</dbReference>
<evidence type="ECO:0000256" key="1">
    <source>
        <dbReference type="HAMAP-Rule" id="MF_00469"/>
    </source>
</evidence>
<dbReference type="Pfam" id="PF00581">
    <property type="entry name" value="Rhodanese"/>
    <property type="match status" value="1"/>
</dbReference>
<dbReference type="RefSeq" id="WP_188408980.1">
    <property type="nucleotide sequence ID" value="NZ_BMCP01000001.1"/>
</dbReference>
<keyword evidence="1" id="KW-0819">tRNA processing</keyword>
<dbReference type="GO" id="GO:0006400">
    <property type="term" value="P:tRNA modification"/>
    <property type="evidence" value="ECO:0007669"/>
    <property type="project" value="UniProtKB-UniRule"/>
</dbReference>
<comment type="function">
    <text evidence="1">Catalyzes oxygen-dependent 5-hydroxyuridine (ho5U) modification at position 34 in tRNAs.</text>
</comment>
<evidence type="ECO:0000313" key="3">
    <source>
        <dbReference type="EMBL" id="GGE38110.1"/>
    </source>
</evidence>
<sequence length="298" mass="32479">MLEVVALYRFVPLDGLETLRAELLRLCRAHGLRGTILLAREGINGTVAGSSSGVAALLSALEGICGIAQGEVKHSQAEEWPFNRMKVRIREEIITLRAPEADPSRQAGTYVAPAEWNDLIAAEDVLVLDTRNRYETKVGTFEGAVDPGIDSFTDFKDFVETRLDPAVHRKVAMFCTGGIRCEKASSYMLSKGFESVFHLKGGILKYLEEVSPQDSRWNGECYVFDKRVAVGHGLSPGTWIACHGCGAPLNEAEARSEAYEAGVSCPYCIDGLTEERARDLRQRHAAFGAGTAVPDVEG</sequence>
<dbReference type="HAMAP" id="MF_00469">
    <property type="entry name" value="TrhO"/>
    <property type="match status" value="1"/>
</dbReference>
<organism evidence="3 4">
    <name type="scientific">Agaricicola taiwanensis</name>
    <dbReference type="NCBI Taxonomy" id="591372"/>
    <lineage>
        <taxon>Bacteria</taxon>
        <taxon>Pseudomonadati</taxon>
        <taxon>Pseudomonadota</taxon>
        <taxon>Alphaproteobacteria</taxon>
        <taxon>Rhodobacterales</taxon>
        <taxon>Paracoccaceae</taxon>
        <taxon>Agaricicola</taxon>
    </lineage>
</organism>
<dbReference type="Gene3D" id="3.30.70.100">
    <property type="match status" value="1"/>
</dbReference>
<name>A0A8J2VMC9_9RHOB</name>
<gene>
    <name evidence="1" type="primary">trhO</name>
    <name evidence="3" type="ORF">GCM10007276_14410</name>
</gene>
<dbReference type="EMBL" id="BMCP01000001">
    <property type="protein sequence ID" value="GGE38110.1"/>
    <property type="molecule type" value="Genomic_DNA"/>
</dbReference>
<dbReference type="CDD" id="cd01518">
    <property type="entry name" value="RHOD_YceA"/>
    <property type="match status" value="1"/>
</dbReference>
<keyword evidence="4" id="KW-1185">Reference proteome</keyword>
<dbReference type="AlphaFoldDB" id="A0A8J2VMC9"/>
<dbReference type="PANTHER" id="PTHR43268">
    <property type="entry name" value="THIOSULFATE SULFURTRANSFERASE/RHODANESE-LIKE DOMAIN-CONTAINING PROTEIN 2"/>
    <property type="match status" value="1"/>
</dbReference>
<proteinExistence type="inferred from homology"/>
<dbReference type="Proteomes" id="UP000602745">
    <property type="component" value="Unassembled WGS sequence"/>
</dbReference>
<dbReference type="EC" id="1.14.-.-" evidence="1"/>
<comment type="similarity">
    <text evidence="1">Belongs to the TrhO family.</text>
</comment>
<accession>A0A8J2VMC9</accession>
<dbReference type="PANTHER" id="PTHR43268:SF3">
    <property type="entry name" value="RHODANESE-LIKE DOMAIN-CONTAINING PROTEIN 7-RELATED"/>
    <property type="match status" value="1"/>
</dbReference>
<comment type="caution">
    <text evidence="3">The sequence shown here is derived from an EMBL/GenBank/DDBJ whole genome shotgun (WGS) entry which is preliminary data.</text>
</comment>
<dbReference type="GO" id="GO:0016705">
    <property type="term" value="F:oxidoreductase activity, acting on paired donors, with incorporation or reduction of molecular oxygen"/>
    <property type="evidence" value="ECO:0007669"/>
    <property type="project" value="UniProtKB-UniRule"/>
</dbReference>
<evidence type="ECO:0000313" key="4">
    <source>
        <dbReference type="Proteomes" id="UP000602745"/>
    </source>
</evidence>
<dbReference type="SMART" id="SM00450">
    <property type="entry name" value="RHOD"/>
    <property type="match status" value="1"/>
</dbReference>
<feature type="domain" description="Rhodanese" evidence="2">
    <location>
        <begin position="121"/>
        <end position="215"/>
    </location>
</feature>
<dbReference type="Gene3D" id="3.40.250.10">
    <property type="entry name" value="Rhodanese-like domain"/>
    <property type="match status" value="1"/>
</dbReference>
<dbReference type="InterPro" id="IPR036873">
    <property type="entry name" value="Rhodanese-like_dom_sf"/>
</dbReference>
<dbReference type="SUPFAM" id="SSF52821">
    <property type="entry name" value="Rhodanese/Cell cycle control phosphatase"/>
    <property type="match status" value="1"/>
</dbReference>
<protein>
    <recommendedName>
        <fullName evidence="1">tRNA uridine(34) hydroxylase</fullName>
        <ecNumber evidence="1">1.14.-.-</ecNumber>
    </recommendedName>
    <alternativeName>
        <fullName evidence="1">tRNA hydroxylation protein O</fullName>
    </alternativeName>
</protein>
<reference evidence="3" key="1">
    <citation type="journal article" date="2014" name="Int. J. Syst. Evol. Microbiol.">
        <title>Complete genome sequence of Corynebacterium casei LMG S-19264T (=DSM 44701T), isolated from a smear-ripened cheese.</title>
        <authorList>
            <consortium name="US DOE Joint Genome Institute (JGI-PGF)"/>
            <person name="Walter F."/>
            <person name="Albersmeier A."/>
            <person name="Kalinowski J."/>
            <person name="Ruckert C."/>
        </authorList>
    </citation>
    <scope>NUCLEOTIDE SEQUENCE</scope>
    <source>
        <strain evidence="3">CCM 7684</strain>
    </source>
</reference>
<dbReference type="InterPro" id="IPR040503">
    <property type="entry name" value="TRHO_N"/>
</dbReference>
<dbReference type="NCBIfam" id="NF001136">
    <property type="entry name" value="PRK00142.1-4"/>
    <property type="match status" value="1"/>
</dbReference>
<keyword evidence="1" id="KW-0560">Oxidoreductase</keyword>
<dbReference type="InterPro" id="IPR020936">
    <property type="entry name" value="TrhO"/>
</dbReference>
<evidence type="ECO:0000259" key="2">
    <source>
        <dbReference type="PROSITE" id="PS50206"/>
    </source>
</evidence>
<dbReference type="InterPro" id="IPR001763">
    <property type="entry name" value="Rhodanese-like_dom"/>
</dbReference>
<comment type="catalytic activity">
    <reaction evidence="1">
        <text>uridine(34) in tRNA + AH2 + O2 = 5-hydroxyuridine(34) in tRNA + A + H2O</text>
        <dbReference type="Rhea" id="RHEA:64224"/>
        <dbReference type="Rhea" id="RHEA-COMP:11727"/>
        <dbReference type="Rhea" id="RHEA-COMP:13381"/>
        <dbReference type="ChEBI" id="CHEBI:13193"/>
        <dbReference type="ChEBI" id="CHEBI:15377"/>
        <dbReference type="ChEBI" id="CHEBI:15379"/>
        <dbReference type="ChEBI" id="CHEBI:17499"/>
        <dbReference type="ChEBI" id="CHEBI:65315"/>
        <dbReference type="ChEBI" id="CHEBI:136877"/>
    </reaction>
</comment>
<dbReference type="Pfam" id="PF17773">
    <property type="entry name" value="UPF0176_N"/>
    <property type="match status" value="1"/>
</dbReference>
<reference evidence="3" key="2">
    <citation type="submission" date="2020-09" db="EMBL/GenBank/DDBJ databases">
        <authorList>
            <person name="Sun Q."/>
            <person name="Sedlacek I."/>
        </authorList>
    </citation>
    <scope>NUCLEOTIDE SEQUENCE</scope>
    <source>
        <strain evidence="3">CCM 7684</strain>
    </source>
</reference>